<dbReference type="PANTHER" id="PTHR45789">
    <property type="entry name" value="FI18025P1"/>
    <property type="match status" value="1"/>
</dbReference>
<dbReference type="InterPro" id="IPR009071">
    <property type="entry name" value="HMG_box_dom"/>
</dbReference>
<feature type="non-terminal residue" evidence="6">
    <location>
        <position position="1"/>
    </location>
</feature>
<evidence type="ECO:0000256" key="3">
    <source>
        <dbReference type="PROSITE-ProRule" id="PRU00267"/>
    </source>
</evidence>
<dbReference type="GO" id="GO:0000981">
    <property type="term" value="F:DNA-binding transcription factor activity, RNA polymerase II-specific"/>
    <property type="evidence" value="ECO:0007669"/>
    <property type="project" value="TreeGrafter"/>
</dbReference>
<feature type="domain" description="HMG box" evidence="5">
    <location>
        <begin position="136"/>
        <end position="204"/>
    </location>
</feature>
<dbReference type="CDD" id="cd01389">
    <property type="entry name" value="HMG-box_ROX1-like"/>
    <property type="match status" value="1"/>
</dbReference>
<evidence type="ECO:0000256" key="1">
    <source>
        <dbReference type="ARBA" id="ARBA00023125"/>
    </source>
</evidence>
<dbReference type="VEuPathDB" id="FungiDB:ASPFODRAFT_703039"/>
<dbReference type="InterPro" id="IPR036910">
    <property type="entry name" value="HMG_box_dom_sf"/>
</dbReference>
<dbReference type="PANTHER" id="PTHR45789:SF2">
    <property type="entry name" value="FI18025P1"/>
    <property type="match status" value="1"/>
</dbReference>
<evidence type="ECO:0000313" key="7">
    <source>
        <dbReference type="Proteomes" id="UP000184063"/>
    </source>
</evidence>
<name>A0A1M3T2Y5_ASPLC</name>
<sequence>SFDQPVPVPEVAADNPYSVVPQPVKSFPTPPQLEDAVYQLAHANMLIPEKGADADQTKSEPLRRHSRLRRSNRAVATTRNDRDDHTAISRQDLDLPCPLSALTNGMQHIPVRDICACVHRLVETRRQEARQRQGRIPRPPNPFMLYRLAYSYRAKHWLAQNDDRAISILTGRSWTMEAPHIRKKYKTLAVMEKRNHGRAHPGYRFPPSIKKKRSQTARACSQKLETLIQSIPSDPGGFGPLQSAASVWWQGIIYSQMASAEQVSAGTQPCFPVVTGQPGIPGLCLLCSPV</sequence>
<keyword evidence="1 3" id="KW-0238">DNA-binding</keyword>
<dbReference type="OrthoDB" id="2307332at2759"/>
<dbReference type="SMART" id="SM00398">
    <property type="entry name" value="HMG"/>
    <property type="match status" value="1"/>
</dbReference>
<evidence type="ECO:0000256" key="4">
    <source>
        <dbReference type="SAM" id="MobiDB-lite"/>
    </source>
</evidence>
<evidence type="ECO:0000259" key="5">
    <source>
        <dbReference type="PROSITE" id="PS50118"/>
    </source>
</evidence>
<dbReference type="InterPro" id="IPR051356">
    <property type="entry name" value="SOX/SOX-like_TF"/>
</dbReference>
<evidence type="ECO:0000313" key="6">
    <source>
        <dbReference type="EMBL" id="OJZ81120.1"/>
    </source>
</evidence>
<dbReference type="AlphaFoldDB" id="A0A1M3T2Y5"/>
<dbReference type="Pfam" id="PF00505">
    <property type="entry name" value="HMG_box"/>
    <property type="match status" value="1"/>
</dbReference>
<dbReference type="Proteomes" id="UP000184063">
    <property type="component" value="Unassembled WGS sequence"/>
</dbReference>
<feature type="compositionally biased region" description="Basic and acidic residues" evidence="4">
    <location>
        <begin position="50"/>
        <end position="63"/>
    </location>
</feature>
<protein>
    <recommendedName>
        <fullName evidence="5">HMG box domain-containing protein</fullName>
    </recommendedName>
</protein>
<dbReference type="EMBL" id="KV878251">
    <property type="protein sequence ID" value="OJZ81120.1"/>
    <property type="molecule type" value="Genomic_DNA"/>
</dbReference>
<feature type="region of interest" description="Disordered" evidence="4">
    <location>
        <begin position="49"/>
        <end position="87"/>
    </location>
</feature>
<gene>
    <name evidence="6" type="ORF">ASPFODRAFT_703039</name>
</gene>
<dbReference type="Gene3D" id="1.10.30.10">
    <property type="entry name" value="High mobility group box domain"/>
    <property type="match status" value="1"/>
</dbReference>
<accession>A0A1M3T2Y5</accession>
<dbReference type="PROSITE" id="PS50118">
    <property type="entry name" value="HMG_BOX_2"/>
    <property type="match status" value="1"/>
</dbReference>
<evidence type="ECO:0000256" key="2">
    <source>
        <dbReference type="ARBA" id="ARBA00023242"/>
    </source>
</evidence>
<reference evidence="7" key="1">
    <citation type="journal article" date="2017" name="Genome Biol.">
        <title>Comparative genomics reveals high biological diversity and specific adaptations in the industrially and medically important fungal genus Aspergillus.</title>
        <authorList>
            <person name="de Vries R.P."/>
            <person name="Riley R."/>
            <person name="Wiebenga A."/>
            <person name="Aguilar-Osorio G."/>
            <person name="Amillis S."/>
            <person name="Uchima C.A."/>
            <person name="Anderluh G."/>
            <person name="Asadollahi M."/>
            <person name="Askin M."/>
            <person name="Barry K."/>
            <person name="Battaglia E."/>
            <person name="Bayram O."/>
            <person name="Benocci T."/>
            <person name="Braus-Stromeyer S.A."/>
            <person name="Caldana C."/>
            <person name="Canovas D."/>
            <person name="Cerqueira G.C."/>
            <person name="Chen F."/>
            <person name="Chen W."/>
            <person name="Choi C."/>
            <person name="Clum A."/>
            <person name="Dos Santos R.A."/>
            <person name="Damasio A.R."/>
            <person name="Diallinas G."/>
            <person name="Emri T."/>
            <person name="Fekete E."/>
            <person name="Flipphi M."/>
            <person name="Freyberg S."/>
            <person name="Gallo A."/>
            <person name="Gournas C."/>
            <person name="Habgood R."/>
            <person name="Hainaut M."/>
            <person name="Harispe M.L."/>
            <person name="Henrissat B."/>
            <person name="Hilden K.S."/>
            <person name="Hope R."/>
            <person name="Hossain A."/>
            <person name="Karabika E."/>
            <person name="Karaffa L."/>
            <person name="Karanyi Z."/>
            <person name="Krasevec N."/>
            <person name="Kuo A."/>
            <person name="Kusch H."/>
            <person name="LaButti K."/>
            <person name="Lagendijk E.L."/>
            <person name="Lapidus A."/>
            <person name="Levasseur A."/>
            <person name="Lindquist E."/>
            <person name="Lipzen A."/>
            <person name="Logrieco A.F."/>
            <person name="MacCabe A."/>
            <person name="Maekelae M.R."/>
            <person name="Malavazi I."/>
            <person name="Melin P."/>
            <person name="Meyer V."/>
            <person name="Mielnichuk N."/>
            <person name="Miskei M."/>
            <person name="Molnar A.P."/>
            <person name="Mule G."/>
            <person name="Ngan C.Y."/>
            <person name="Orejas M."/>
            <person name="Orosz E."/>
            <person name="Ouedraogo J.P."/>
            <person name="Overkamp K.M."/>
            <person name="Park H.-S."/>
            <person name="Perrone G."/>
            <person name="Piumi F."/>
            <person name="Punt P.J."/>
            <person name="Ram A.F."/>
            <person name="Ramon A."/>
            <person name="Rauscher S."/>
            <person name="Record E."/>
            <person name="Riano-Pachon D.M."/>
            <person name="Robert V."/>
            <person name="Roehrig J."/>
            <person name="Ruller R."/>
            <person name="Salamov A."/>
            <person name="Salih N.S."/>
            <person name="Samson R.A."/>
            <person name="Sandor E."/>
            <person name="Sanguinetti M."/>
            <person name="Schuetze T."/>
            <person name="Sepcic K."/>
            <person name="Shelest E."/>
            <person name="Sherlock G."/>
            <person name="Sophianopoulou V."/>
            <person name="Squina F.M."/>
            <person name="Sun H."/>
            <person name="Susca A."/>
            <person name="Todd R.B."/>
            <person name="Tsang A."/>
            <person name="Unkles S.E."/>
            <person name="van de Wiele N."/>
            <person name="van Rossen-Uffink D."/>
            <person name="Oliveira J.V."/>
            <person name="Vesth T.C."/>
            <person name="Visser J."/>
            <person name="Yu J.-H."/>
            <person name="Zhou M."/>
            <person name="Andersen M.R."/>
            <person name="Archer D.B."/>
            <person name="Baker S.E."/>
            <person name="Benoit I."/>
            <person name="Brakhage A.A."/>
            <person name="Braus G.H."/>
            <person name="Fischer R."/>
            <person name="Frisvad J.C."/>
            <person name="Goldman G.H."/>
            <person name="Houbraken J."/>
            <person name="Oakley B."/>
            <person name="Pocsi I."/>
            <person name="Scazzocchio C."/>
            <person name="Seiboth B."/>
            <person name="vanKuyk P.A."/>
            <person name="Wortman J."/>
            <person name="Dyer P.S."/>
            <person name="Grigoriev I.V."/>
        </authorList>
    </citation>
    <scope>NUCLEOTIDE SEQUENCE [LARGE SCALE GENOMIC DNA]</scope>
    <source>
        <strain evidence="7">CBS 106.47</strain>
    </source>
</reference>
<dbReference type="SUPFAM" id="SSF47095">
    <property type="entry name" value="HMG-box"/>
    <property type="match status" value="1"/>
</dbReference>
<proteinExistence type="predicted"/>
<dbReference type="GO" id="GO:0000978">
    <property type="term" value="F:RNA polymerase II cis-regulatory region sequence-specific DNA binding"/>
    <property type="evidence" value="ECO:0007669"/>
    <property type="project" value="TreeGrafter"/>
</dbReference>
<organism evidence="6 7">
    <name type="scientific">Aspergillus luchuensis (strain CBS 106.47)</name>
    <dbReference type="NCBI Taxonomy" id="1137211"/>
    <lineage>
        <taxon>Eukaryota</taxon>
        <taxon>Fungi</taxon>
        <taxon>Dikarya</taxon>
        <taxon>Ascomycota</taxon>
        <taxon>Pezizomycotina</taxon>
        <taxon>Eurotiomycetes</taxon>
        <taxon>Eurotiomycetidae</taxon>
        <taxon>Eurotiales</taxon>
        <taxon>Aspergillaceae</taxon>
        <taxon>Aspergillus</taxon>
        <taxon>Aspergillus subgen. Circumdati</taxon>
    </lineage>
</organism>
<dbReference type="GO" id="GO:0005634">
    <property type="term" value="C:nucleus"/>
    <property type="evidence" value="ECO:0007669"/>
    <property type="project" value="UniProtKB-UniRule"/>
</dbReference>
<keyword evidence="2 3" id="KW-0539">Nucleus</keyword>
<feature type="DNA-binding region" description="HMG box" evidence="3">
    <location>
        <begin position="136"/>
        <end position="204"/>
    </location>
</feature>